<comment type="caution">
    <text evidence="10">The sequence shown here is derived from an EMBL/GenBank/DDBJ whole genome shotgun (WGS) entry which is preliminary data.</text>
</comment>
<organism evidence="10 11">
    <name type="scientific">Basidiobolus ranarum</name>
    <dbReference type="NCBI Taxonomy" id="34480"/>
    <lineage>
        <taxon>Eukaryota</taxon>
        <taxon>Fungi</taxon>
        <taxon>Fungi incertae sedis</taxon>
        <taxon>Zoopagomycota</taxon>
        <taxon>Entomophthoromycotina</taxon>
        <taxon>Basidiobolomycetes</taxon>
        <taxon>Basidiobolales</taxon>
        <taxon>Basidiobolaceae</taxon>
        <taxon>Basidiobolus</taxon>
    </lineage>
</organism>
<evidence type="ECO:0000256" key="6">
    <source>
        <dbReference type="RuleBase" id="RU366025"/>
    </source>
</evidence>
<dbReference type="Pfam" id="PF00443">
    <property type="entry name" value="UCH"/>
    <property type="match status" value="1"/>
</dbReference>
<reference evidence="10 11" key="1">
    <citation type="submission" date="2023-04" db="EMBL/GenBank/DDBJ databases">
        <title>Genome of Basidiobolus ranarum AG-B5.</title>
        <authorList>
            <person name="Stajich J.E."/>
            <person name="Carter-House D."/>
            <person name="Gryganskyi A."/>
        </authorList>
    </citation>
    <scope>NUCLEOTIDE SEQUENCE [LARGE SCALE GENOMIC DNA]</scope>
    <source>
        <strain evidence="10 11">AG-B5</strain>
    </source>
</reference>
<evidence type="ECO:0000259" key="9">
    <source>
        <dbReference type="PROSITE" id="PS50235"/>
    </source>
</evidence>
<dbReference type="InterPro" id="IPR028889">
    <property type="entry name" value="USP"/>
</dbReference>
<evidence type="ECO:0000256" key="3">
    <source>
        <dbReference type="ARBA" id="ARBA00022786"/>
    </source>
</evidence>
<accession>A0ABR2W9N7</accession>
<dbReference type="Pfam" id="PF13446">
    <property type="entry name" value="RPT"/>
    <property type="match status" value="2"/>
</dbReference>
<evidence type="ECO:0000313" key="11">
    <source>
        <dbReference type="Proteomes" id="UP001479436"/>
    </source>
</evidence>
<evidence type="ECO:0000256" key="4">
    <source>
        <dbReference type="ARBA" id="ARBA00022801"/>
    </source>
</evidence>
<dbReference type="GO" id="GO:0006508">
    <property type="term" value="P:proteolysis"/>
    <property type="evidence" value="ECO:0007669"/>
    <property type="project" value="UniProtKB-KW"/>
</dbReference>
<keyword evidence="5 6" id="KW-0788">Thiol protease</keyword>
<evidence type="ECO:0000256" key="2">
    <source>
        <dbReference type="ARBA" id="ARBA00022670"/>
    </source>
</evidence>
<dbReference type="CDD" id="cd02666">
    <property type="entry name" value="Peptidase_C19J"/>
    <property type="match status" value="1"/>
</dbReference>
<dbReference type="PROSITE" id="PS00973">
    <property type="entry name" value="USP_2"/>
    <property type="match status" value="1"/>
</dbReference>
<dbReference type="Proteomes" id="UP001479436">
    <property type="component" value="Unassembled WGS sequence"/>
</dbReference>
<dbReference type="GO" id="GO:0004843">
    <property type="term" value="F:cysteine-type deubiquitinase activity"/>
    <property type="evidence" value="ECO:0007669"/>
    <property type="project" value="UniProtKB-EC"/>
</dbReference>
<comment type="catalytic activity">
    <reaction evidence="1 6">
        <text>Thiol-dependent hydrolysis of ester, thioester, amide, peptide and isopeptide bonds formed by the C-terminal Gly of ubiquitin (a 76-residue protein attached to proteins as an intracellular targeting signal).</text>
        <dbReference type="EC" id="3.4.19.12"/>
    </reaction>
</comment>
<keyword evidence="3 6" id="KW-0833">Ubl conjugation pathway</keyword>
<dbReference type="EC" id="3.4.19.12" evidence="6"/>
<feature type="domain" description="USP" evidence="9">
    <location>
        <begin position="395"/>
        <end position="949"/>
    </location>
</feature>
<evidence type="ECO:0000256" key="5">
    <source>
        <dbReference type="ARBA" id="ARBA00022807"/>
    </source>
</evidence>
<dbReference type="EMBL" id="JASJQH010006908">
    <property type="protein sequence ID" value="KAK9727889.1"/>
    <property type="molecule type" value="Genomic_DNA"/>
</dbReference>
<feature type="coiled-coil region" evidence="7">
    <location>
        <begin position="845"/>
        <end position="879"/>
    </location>
</feature>
<name>A0ABR2W9N7_9FUNG</name>
<dbReference type="InterPro" id="IPR025305">
    <property type="entry name" value="UCH_repeat_domain"/>
</dbReference>
<evidence type="ECO:0000256" key="7">
    <source>
        <dbReference type="SAM" id="Coils"/>
    </source>
</evidence>
<dbReference type="InterPro" id="IPR001394">
    <property type="entry name" value="Peptidase_C19_UCH"/>
</dbReference>
<dbReference type="SUPFAM" id="SSF143503">
    <property type="entry name" value="PUG domain-like"/>
    <property type="match status" value="1"/>
</dbReference>
<dbReference type="PANTHER" id="PTHR43982">
    <property type="entry name" value="UBIQUITIN CARBOXYL-TERMINAL HYDROLASE"/>
    <property type="match status" value="1"/>
</dbReference>
<dbReference type="SUPFAM" id="SSF54001">
    <property type="entry name" value="Cysteine proteinases"/>
    <property type="match status" value="1"/>
</dbReference>
<dbReference type="InterPro" id="IPR036339">
    <property type="entry name" value="PUB-like_dom_sf"/>
</dbReference>
<keyword evidence="4 6" id="KW-0378">Hydrolase</keyword>
<dbReference type="PANTHER" id="PTHR43982:SF6">
    <property type="entry name" value="UBIQUITIN CARBOXYL-TERMINAL HYDROLASE 2-RELATED"/>
    <property type="match status" value="1"/>
</dbReference>
<gene>
    <name evidence="10" type="primary">UBP2</name>
    <name evidence="10" type="ORF">K7432_001457</name>
</gene>
<sequence length="962" mass="109628">MVKDLFCFDSLLRTYSIPGKTAPLTLNLLQHFRVGNTPHSHFLVSTPKPEVFICKICYRSFSTASRGKTVCPIGPEHHLHTCEENMQYYIKCCQCDHVVEINVEEPVVPVSTLRLLQKNRPDASNFVSCLETFATYVNNLLTGNSRTINVENEAFKKRIKLDEASHKLFQDLGFELYEGHFRPPSIETTKINLVLAEYELHIFSLNVRETTGLPIQEKYRIYSDATSKIFEILGFKNQSSKPPQDHTIYYELLGVHYNAADSVVEWAYNKAIEHDPSSTPEFLDALLNAAQTRKSDELSQAVQMERSQGRYSESDLRTAYAHFEAQDHSIPDEDLIAVYHIHLSERPDKVEEHREALRLIGQARMSDRISQFLSTGKKDWMEDCVYETFIDNTPVGLDNIGNTCYLNSLLQYYFSIRDLRNAVVYSGEFSLDKSKQDGKVITSQDIENAQQFVKLLRDLFTILLNTSERSVAPTLELAQITLTHGQTKPKEASIVDSIGPLTREESQPTEVDSDSRMEQDNVEPSTPQDLNYVSKATDHQDTVEIFENQNAAEISDNQEMIEISENQNLLNIANDQKTLENEAIIDHNAKNESNLSVPYYTPPSLPPRPKAETLSNELGYQQDVTECMDNVMYLLDIALSENNADGDGSLVRQLFFGKTEQTLSYVDSSTGDKIITKKEEDFSHLIVDIAQGRDLYDGLDEYFDNSKVSFNNTEAEREVTITKLPPFLQIQVQRVQFDRTTSNVFKSNAYLHFEKKIYMDRYLAKNSECLDVLKQASRALKAEITQHQETINHYVKNSDYPVPIADMLEITASFLKNEQSYSMDVDGPNGHESNSISSEQMETVTEVLTKAAQNAKDQVANAESKIKELEGESQLLFEDLQEDEYVLHAVFIHQGEATYGHYWIYIYDFTDDKWYKYNDANVTEVAESEVLADTTNSTANPYCIVYVKAENAQQLVDTVTRK</sequence>
<comment type="similarity">
    <text evidence="6">Belongs to the peptidase C19 family.</text>
</comment>
<keyword evidence="2 6" id="KW-0645">Protease</keyword>
<protein>
    <recommendedName>
        <fullName evidence="6">Ubiquitin carboxyl-terminal hydrolase</fullName>
        <ecNumber evidence="6">3.4.19.12</ecNumber>
    </recommendedName>
</protein>
<dbReference type="PROSITE" id="PS50235">
    <property type="entry name" value="USP_3"/>
    <property type="match status" value="1"/>
</dbReference>
<feature type="region of interest" description="Disordered" evidence="8">
    <location>
        <begin position="489"/>
        <end position="530"/>
    </location>
</feature>
<keyword evidence="7" id="KW-0175">Coiled coil</keyword>
<dbReference type="Gene3D" id="3.90.70.10">
    <property type="entry name" value="Cysteine proteinases"/>
    <property type="match status" value="1"/>
</dbReference>
<keyword evidence="11" id="KW-1185">Reference proteome</keyword>
<evidence type="ECO:0000313" key="10">
    <source>
        <dbReference type="EMBL" id="KAK9727889.1"/>
    </source>
</evidence>
<dbReference type="InterPro" id="IPR038765">
    <property type="entry name" value="Papain-like_cys_pep_sf"/>
</dbReference>
<dbReference type="CDD" id="cd09212">
    <property type="entry name" value="PUB"/>
    <property type="match status" value="1"/>
</dbReference>
<evidence type="ECO:0000256" key="8">
    <source>
        <dbReference type="SAM" id="MobiDB-lite"/>
    </source>
</evidence>
<proteinExistence type="inferred from homology"/>
<dbReference type="InterPro" id="IPR018200">
    <property type="entry name" value="USP_CS"/>
</dbReference>
<dbReference type="PROSITE" id="PS00972">
    <property type="entry name" value="USP_1"/>
    <property type="match status" value="1"/>
</dbReference>
<evidence type="ECO:0000256" key="1">
    <source>
        <dbReference type="ARBA" id="ARBA00000707"/>
    </source>
</evidence>
<dbReference type="InterPro" id="IPR044635">
    <property type="entry name" value="UBP14-like"/>
</dbReference>